<organism evidence="3 4">
    <name type="scientific">Aspergillus oryzae (strain 3.042)</name>
    <name type="common">Yellow koji mold</name>
    <dbReference type="NCBI Taxonomy" id="1160506"/>
    <lineage>
        <taxon>Eukaryota</taxon>
        <taxon>Fungi</taxon>
        <taxon>Dikarya</taxon>
        <taxon>Ascomycota</taxon>
        <taxon>Pezizomycotina</taxon>
        <taxon>Eurotiomycetes</taxon>
        <taxon>Eurotiomycetidae</taxon>
        <taxon>Eurotiales</taxon>
        <taxon>Aspergillaceae</taxon>
        <taxon>Aspergillus</taxon>
        <taxon>Aspergillus subgen. Circumdati</taxon>
    </lineage>
</organism>
<evidence type="ECO:0000259" key="2">
    <source>
        <dbReference type="Pfam" id="PF06985"/>
    </source>
</evidence>
<reference evidence="4" key="2">
    <citation type="submission" date="2012-06" db="EMBL/GenBank/DDBJ databases">
        <title>Comparative genomic analyses of Aspergillus oryzae 3.042 and A. oryzae RIB40 for soy-sauce fermentation.</title>
        <authorList>
            <person name="Zhao G."/>
            <person name="Hou L."/>
            <person name="Wang C."/>
            <person name="Cao X."/>
        </authorList>
    </citation>
    <scope>NUCLEOTIDE SEQUENCE [LARGE SCALE GENOMIC DNA]</scope>
    <source>
        <strain evidence="4">3.042</strain>
    </source>
</reference>
<dbReference type="Proteomes" id="UP000002812">
    <property type="component" value="Unassembled WGS sequence"/>
</dbReference>
<dbReference type="AlphaFoldDB" id="I8A1K8"/>
<evidence type="ECO:0000313" key="3">
    <source>
        <dbReference type="EMBL" id="EIT78652.1"/>
    </source>
</evidence>
<protein>
    <recommendedName>
        <fullName evidence="2">Heterokaryon incompatibility domain-containing protein</fullName>
    </recommendedName>
</protein>
<dbReference type="Pfam" id="PF06985">
    <property type="entry name" value="HET"/>
    <property type="match status" value="1"/>
</dbReference>
<sequence length="788" mass="87922">MNICPFGFLSFIFVLLLACFNPSHGLIFGPLPNEYFQISLLRSTISHTHRSHTMPRYKYFPLPTGSCIIRVLVLLPDTHDTSSINCQLINYSLPLTGNCYLPYEALSYVWGSESTPRYIFIDGLTVSVTDNLYAALLHLRDHQLSRMLWVDAVCINQQDNQEKGYQIRLMPTIYSKASHVIVWLGKAADHSDRALDTIRLAAENTSSGCESTTPWGKETNTTAVLMLLQRPWFRRVWVLQEISAARSILVMCGYFKINGITFVLGLTGLNLSYKGDAYSGLENIIRSITYLMRGAISRPDYVTQPHGMLSLGELIDMYHTRGATKKHDKIYALLGMSFDDSIKAALLPNYQLPWNILFERVITSILPGIHSLETWPDREIAVIQGRGYILGRIDSVDSDSSRYDRQCVQISFNTSPRSIQEGDIVCLFHGASRPSIVTMCEDYFSVKMISAAPRKEKHMKGNVDIQIQQPLPAEGCFLRDILLIWDWEASQANSGEGNQSRVPNNFRDAVTITDMDFKKKRPHDLALITEDIMMIATEAGAHGNRIMEYLFEKMGSNLPVSERVIRMVAGNIAWGSNIMGQLIKLLDHRDNNVLISEDVVKVAAGNTGCGINILLLLAHLVHEKDDNLPISEDVVKVAAGNTGCGIDILMLLARLVHLRHDKLPISGEVVRIAAGNTGCGGLIMVLLLRLSDRLSDNPSHILEHTLRIAAGNTGCGSNIIAQILPLVDHWNSNFIPLLKDILRIAAGNAGCGDDIRRSIGMLLARRRRFERMAPSTLCWMSGMDEISE</sequence>
<dbReference type="EMBL" id="AKHY01000135">
    <property type="protein sequence ID" value="EIT78652.1"/>
    <property type="molecule type" value="Genomic_DNA"/>
</dbReference>
<feature type="domain" description="Heterokaryon incompatibility" evidence="2">
    <location>
        <begin position="103"/>
        <end position="241"/>
    </location>
</feature>
<evidence type="ECO:0000313" key="4">
    <source>
        <dbReference type="Proteomes" id="UP000002812"/>
    </source>
</evidence>
<dbReference type="InterPro" id="IPR055530">
    <property type="entry name" value="DUF7104"/>
</dbReference>
<feature type="chain" id="PRO_5003713383" description="Heterokaryon incompatibility domain-containing protein" evidence="1">
    <location>
        <begin position="26"/>
        <end position="788"/>
    </location>
</feature>
<dbReference type="PANTHER" id="PTHR24148:SF78">
    <property type="entry name" value="HETEROKARYON INCOMPATIBILITY DOMAIN-CONTAINING PROTEIN"/>
    <property type="match status" value="1"/>
</dbReference>
<name>I8A1K8_ASPO3</name>
<reference evidence="3 4" key="1">
    <citation type="journal article" date="2012" name="Eukaryot. Cell">
        <title>Draft genome sequence of Aspergillus oryzae strain 3.042.</title>
        <authorList>
            <person name="Zhao G."/>
            <person name="Yao Y."/>
            <person name="Qi W."/>
            <person name="Wang C."/>
            <person name="Hou L."/>
            <person name="Zeng B."/>
            <person name="Cao X."/>
        </authorList>
    </citation>
    <scope>NUCLEOTIDE SEQUENCE [LARGE SCALE GENOMIC DNA]</scope>
    <source>
        <strain evidence="3 4">3.042</strain>
    </source>
</reference>
<dbReference type="OrthoDB" id="2157530at2759"/>
<dbReference type="PANTHER" id="PTHR24148">
    <property type="entry name" value="ANKYRIN REPEAT DOMAIN-CONTAINING PROTEIN 39 HOMOLOG-RELATED"/>
    <property type="match status" value="1"/>
</dbReference>
<feature type="signal peptide" evidence="1">
    <location>
        <begin position="1"/>
        <end position="25"/>
    </location>
</feature>
<gene>
    <name evidence="3" type="ORF">Ao3042_04913</name>
</gene>
<dbReference type="InterPro" id="IPR010730">
    <property type="entry name" value="HET"/>
</dbReference>
<dbReference type="HOGENOM" id="CLU_004184_9_2_1"/>
<dbReference type="Pfam" id="PF23397">
    <property type="entry name" value="DUF7104"/>
    <property type="match status" value="3"/>
</dbReference>
<keyword evidence="1" id="KW-0732">Signal</keyword>
<accession>I8A1K8</accession>
<dbReference type="InterPro" id="IPR052895">
    <property type="entry name" value="HetReg/Transcr_Mod"/>
</dbReference>
<comment type="caution">
    <text evidence="3">The sequence shown here is derived from an EMBL/GenBank/DDBJ whole genome shotgun (WGS) entry which is preliminary data.</text>
</comment>
<evidence type="ECO:0000256" key="1">
    <source>
        <dbReference type="SAM" id="SignalP"/>
    </source>
</evidence>
<proteinExistence type="predicted"/>